<geneLocation type="plasmid" evidence="6 7">
    <name>unnamed1</name>
</geneLocation>
<accession>A0A5P9P807</accession>
<dbReference type="GO" id="GO:0005886">
    <property type="term" value="C:plasma membrane"/>
    <property type="evidence" value="ECO:0007669"/>
    <property type="project" value="UniProtKB-SubCell"/>
</dbReference>
<comment type="subcellular location">
    <subcellularLocation>
        <location evidence="5">Cell membrane</location>
        <topology evidence="5">Multi-pass membrane protein</topology>
    </subcellularLocation>
    <subcellularLocation>
        <location evidence="1">Membrane</location>
        <topology evidence="1">Multi-pass membrane protein</topology>
    </subcellularLocation>
</comment>
<evidence type="ECO:0000256" key="4">
    <source>
        <dbReference type="ARBA" id="ARBA00023136"/>
    </source>
</evidence>
<proteinExistence type="inferred from homology"/>
<name>A0A5P9P807_9EURY</name>
<keyword evidence="5" id="KW-1003">Cell membrane</keyword>
<keyword evidence="7" id="KW-1185">Reference proteome</keyword>
<keyword evidence="4 5" id="KW-0472">Membrane</keyword>
<dbReference type="OrthoDB" id="203751at2157"/>
<dbReference type="EMBL" id="CP045489">
    <property type="protein sequence ID" value="QFU84246.1"/>
    <property type="molecule type" value="Genomic_DNA"/>
</dbReference>
<evidence type="ECO:0000256" key="3">
    <source>
        <dbReference type="ARBA" id="ARBA00022989"/>
    </source>
</evidence>
<feature type="transmembrane region" description="Helical" evidence="5">
    <location>
        <begin position="109"/>
        <end position="127"/>
    </location>
</feature>
<dbReference type="Pfam" id="PF01925">
    <property type="entry name" value="TauE"/>
    <property type="match status" value="1"/>
</dbReference>
<feature type="transmembrane region" description="Helical" evidence="5">
    <location>
        <begin position="230"/>
        <end position="256"/>
    </location>
</feature>
<reference evidence="6 7" key="1">
    <citation type="journal article" date="2007" name="Int. J. Syst. Evol. Microbiol.">
        <title>Natronorubrum sulfidifaciens sp. nov., an extremely haloalkaliphilic archaeon isolated from Aiding salt lake in Xin-Jiang, China.</title>
        <authorList>
            <person name="Cui H.L."/>
            <person name="Tohty D."/>
            <person name="Liu H.C."/>
            <person name="Liu S.J."/>
            <person name="Oren A."/>
            <person name="Zhou P.J."/>
        </authorList>
    </citation>
    <scope>NUCLEOTIDE SEQUENCE [LARGE SCALE GENOMIC DNA]</scope>
    <source>
        <strain evidence="6 7">7-3</strain>
        <plasmid evidence="6">unnamed1</plasmid>
    </source>
</reference>
<keyword evidence="6" id="KW-0614">Plasmid</keyword>
<dbReference type="GeneID" id="42302738"/>
<dbReference type="RefSeq" id="WP_152943776.1">
    <property type="nucleotide sequence ID" value="NZ_CP045489.1"/>
</dbReference>
<feature type="transmembrane region" description="Helical" evidence="5">
    <location>
        <begin position="6"/>
        <end position="28"/>
    </location>
</feature>
<gene>
    <name evidence="6" type="ORF">GCU68_16805</name>
</gene>
<dbReference type="KEGG" id="nas:GCU68_16805"/>
<dbReference type="PANTHER" id="PTHR43483:SF3">
    <property type="entry name" value="MEMBRANE TRANSPORTER PROTEIN HI_0806-RELATED"/>
    <property type="match status" value="1"/>
</dbReference>
<evidence type="ECO:0000313" key="6">
    <source>
        <dbReference type="EMBL" id="QFU84246.1"/>
    </source>
</evidence>
<dbReference type="Proteomes" id="UP000326170">
    <property type="component" value="Plasmid unnamed1"/>
</dbReference>
<keyword evidence="2 5" id="KW-0812">Transmembrane</keyword>
<evidence type="ECO:0000256" key="1">
    <source>
        <dbReference type="ARBA" id="ARBA00004141"/>
    </source>
</evidence>
<evidence type="ECO:0000256" key="5">
    <source>
        <dbReference type="RuleBase" id="RU363041"/>
    </source>
</evidence>
<feature type="transmembrane region" description="Helical" evidence="5">
    <location>
        <begin position="263"/>
        <end position="287"/>
    </location>
</feature>
<feature type="transmembrane region" description="Helical" evidence="5">
    <location>
        <begin position="79"/>
        <end position="102"/>
    </location>
</feature>
<dbReference type="PANTHER" id="PTHR43483">
    <property type="entry name" value="MEMBRANE TRANSPORTER PROTEIN HI_0806-RELATED"/>
    <property type="match status" value="1"/>
</dbReference>
<evidence type="ECO:0000256" key="2">
    <source>
        <dbReference type="ARBA" id="ARBA00022692"/>
    </source>
</evidence>
<keyword evidence="3 5" id="KW-1133">Transmembrane helix</keyword>
<comment type="similarity">
    <text evidence="5">Belongs to the 4-toluene sulfonate uptake permease (TSUP) (TC 2.A.102) family.</text>
</comment>
<dbReference type="InterPro" id="IPR002781">
    <property type="entry name" value="TM_pro_TauE-like"/>
</dbReference>
<feature type="transmembrane region" description="Helical" evidence="5">
    <location>
        <begin position="293"/>
        <end position="314"/>
    </location>
</feature>
<protein>
    <recommendedName>
        <fullName evidence="5">Probable membrane transporter protein</fullName>
    </recommendedName>
</protein>
<feature type="transmembrane region" description="Helical" evidence="5">
    <location>
        <begin position="203"/>
        <end position="224"/>
    </location>
</feature>
<organism evidence="6 7">
    <name type="scientific">Natronorubrum aibiense</name>
    <dbReference type="NCBI Taxonomy" id="348826"/>
    <lineage>
        <taxon>Archaea</taxon>
        <taxon>Methanobacteriati</taxon>
        <taxon>Methanobacteriota</taxon>
        <taxon>Stenosarchaea group</taxon>
        <taxon>Halobacteria</taxon>
        <taxon>Halobacteriales</taxon>
        <taxon>Natrialbaceae</taxon>
        <taxon>Natronorubrum</taxon>
    </lineage>
</organism>
<evidence type="ECO:0000313" key="7">
    <source>
        <dbReference type="Proteomes" id="UP000326170"/>
    </source>
</evidence>
<feature type="transmembrane region" description="Helical" evidence="5">
    <location>
        <begin position="163"/>
        <end position="191"/>
    </location>
</feature>
<dbReference type="AlphaFoldDB" id="A0A5P9P807"/>
<sequence length="329" mass="33336">MEPLGLGLPMIGLFVGFGLLIGILFGFFGMGGSFLVTPMLLVIGYPAPVAVGSGLAFVFGTSVIGALRHRDHGQVSYTLAAVMILGMMFGIKVGTRIVFLLADLGSADFVISVVYVGLLGVVGLVVLRDARTDGTEVGTGRVATEVQSITLPPMVSLPGGATVSVWVILVVGSSIGILCGCLGVGGGFLLLPVMVYGFGIPTAIAAGTSILQISISGAFGTFVYAQSNAVNIPVVAALLVGSGFGARIGAGATCLVNETDIKGYFAGMLLAGSVATASKQVSVVYGVETLETASVVLVFGTAVLVSGAVVHTSVDSLRKNREHGSPRTH</sequence>
<feature type="transmembrane region" description="Helical" evidence="5">
    <location>
        <begin position="40"/>
        <end position="67"/>
    </location>
</feature>